<accession>A0ABQ4S8J6</accession>
<name>A0ABQ4S8J6_9HYPH</name>
<dbReference type="EMBL" id="BPQQ01000001">
    <property type="protein sequence ID" value="GJD98118.1"/>
    <property type="molecule type" value="Genomic_DNA"/>
</dbReference>
<reference evidence="1" key="2">
    <citation type="submission" date="2021-08" db="EMBL/GenBank/DDBJ databases">
        <authorList>
            <person name="Tani A."/>
            <person name="Ola A."/>
            <person name="Ogura Y."/>
            <person name="Katsura K."/>
            <person name="Hayashi T."/>
        </authorList>
    </citation>
    <scope>NUCLEOTIDE SEQUENCE</scope>
    <source>
        <strain evidence="1">DSM 17168</strain>
    </source>
</reference>
<organism evidence="1 2">
    <name type="scientific">Methylobacterium isbiliense</name>
    <dbReference type="NCBI Taxonomy" id="315478"/>
    <lineage>
        <taxon>Bacteria</taxon>
        <taxon>Pseudomonadati</taxon>
        <taxon>Pseudomonadota</taxon>
        <taxon>Alphaproteobacteria</taxon>
        <taxon>Hyphomicrobiales</taxon>
        <taxon>Methylobacteriaceae</taxon>
        <taxon>Methylobacterium</taxon>
    </lineage>
</organism>
<protein>
    <recommendedName>
        <fullName evidence="3">Membrane fusion protein biotin-lipoyl like domain-containing protein</fullName>
    </recommendedName>
</protein>
<gene>
    <name evidence="1" type="ORF">GMJLKIPL_0025</name>
</gene>
<evidence type="ECO:0000313" key="1">
    <source>
        <dbReference type="EMBL" id="GJD98118.1"/>
    </source>
</evidence>
<dbReference type="Proteomes" id="UP001055153">
    <property type="component" value="Unassembled WGS sequence"/>
</dbReference>
<proteinExistence type="predicted"/>
<reference evidence="1" key="1">
    <citation type="journal article" date="2021" name="Front. Microbiol.">
        <title>Comprehensive Comparative Genomics and Phenotyping of Methylobacterium Species.</title>
        <authorList>
            <person name="Alessa O."/>
            <person name="Ogura Y."/>
            <person name="Fujitani Y."/>
            <person name="Takami H."/>
            <person name="Hayashi T."/>
            <person name="Sahin N."/>
            <person name="Tani A."/>
        </authorList>
    </citation>
    <scope>NUCLEOTIDE SEQUENCE</scope>
    <source>
        <strain evidence="1">DSM 17168</strain>
    </source>
</reference>
<keyword evidence="2" id="KW-1185">Reference proteome</keyword>
<evidence type="ECO:0000313" key="2">
    <source>
        <dbReference type="Proteomes" id="UP001055153"/>
    </source>
</evidence>
<comment type="caution">
    <text evidence="1">The sequence shown here is derived from an EMBL/GenBank/DDBJ whole genome shotgun (WGS) entry which is preliminary data.</text>
</comment>
<sequence length="73" mass="7783">MWEADVIDGPETAEGLIWVRAPRDFPNGLDELVGAPLSLNGVARSINDVVEPAESGMVRKGDRLGLILDPAEA</sequence>
<dbReference type="RefSeq" id="WP_238233075.1">
    <property type="nucleotide sequence ID" value="NZ_BPQQ01000001.1"/>
</dbReference>
<evidence type="ECO:0008006" key="3">
    <source>
        <dbReference type="Google" id="ProtNLM"/>
    </source>
</evidence>